<name>A0AB33ISS5_9BACT</name>
<dbReference type="AlphaFoldDB" id="A0AB33ISS5"/>
<reference evidence="1" key="1">
    <citation type="submission" date="2024-07" db="EMBL/GenBank/DDBJ databases">
        <title>Complete genome sequence of Prevotella sp. YM-2024 GTC17254.</title>
        <authorList>
            <person name="Hayashi M."/>
            <person name="Muto Y."/>
            <person name="Tanaka K."/>
            <person name="Niwa H."/>
        </authorList>
    </citation>
    <scope>NUCLEOTIDE SEQUENCE</scope>
    <source>
        <strain evidence="1">GTC17254</strain>
    </source>
</reference>
<gene>
    <name evidence="1" type="ORF">GTC17254_02210</name>
</gene>
<proteinExistence type="predicted"/>
<sequence length="161" mass="18728">MKELYDYCTTHLVELKKCDHYLLGSLFAIISYEKIGCRDAPRFAYICLTADIRYNKNETRSIIERLQLVMKGGIGLLEEKSYLFSIEVEMVIDFAIMADVLRLNKAGFYTTEDWWRNALEGLNTAQRKYPSYTDDLIISLGQKYHETVADGVYTYLLNIYS</sequence>
<evidence type="ECO:0000313" key="1">
    <source>
        <dbReference type="EMBL" id="BFO72624.1"/>
    </source>
</evidence>
<accession>A0AB33ISS5</accession>
<protein>
    <submittedName>
        <fullName evidence="1">Uncharacterized protein</fullName>
    </submittedName>
</protein>
<dbReference type="EMBL" id="AP035786">
    <property type="protein sequence ID" value="BFO72624.1"/>
    <property type="molecule type" value="Genomic_DNA"/>
</dbReference>
<organism evidence="1">
    <name type="scientific">Prevotella sp. GTC17254</name>
    <dbReference type="NCBI Taxonomy" id="3236794"/>
    <lineage>
        <taxon>Bacteria</taxon>
        <taxon>Pseudomonadati</taxon>
        <taxon>Bacteroidota</taxon>
        <taxon>Bacteroidia</taxon>
        <taxon>Bacteroidales</taxon>
        <taxon>Prevotellaceae</taxon>
        <taxon>Prevotella</taxon>
    </lineage>
</organism>